<dbReference type="Gene3D" id="3.10.180.10">
    <property type="entry name" value="2,3-Dihydroxybiphenyl 1,2-Dioxygenase, domain 1"/>
    <property type="match status" value="2"/>
</dbReference>
<dbReference type="SUPFAM" id="SSF54593">
    <property type="entry name" value="Glyoxalase/Bleomycin resistance protein/Dihydroxybiphenyl dioxygenase"/>
    <property type="match status" value="1"/>
</dbReference>
<dbReference type="Pfam" id="PF22632">
    <property type="entry name" value="BphC_D1"/>
    <property type="match status" value="1"/>
</dbReference>
<dbReference type="EMBL" id="CP017755">
    <property type="protein sequence ID" value="AOZ08602.1"/>
    <property type="molecule type" value="Genomic_DNA"/>
</dbReference>
<evidence type="ECO:0000256" key="3">
    <source>
        <dbReference type="ARBA" id="ARBA00022723"/>
    </source>
</evidence>
<feature type="domain" description="VOC" evidence="9">
    <location>
        <begin position="6"/>
        <end position="120"/>
    </location>
</feature>
<proteinExistence type="inferred from homology"/>
<comment type="cofactor">
    <cofactor evidence="1 8">
        <name>Fe(2+)</name>
        <dbReference type="ChEBI" id="CHEBI:29033"/>
    </cofactor>
</comment>
<dbReference type="InterPro" id="IPR000486">
    <property type="entry name" value="Xdiol_ring_cleave_dOase_1/2"/>
</dbReference>
<dbReference type="RefSeq" id="WP_071017051.1">
    <property type="nucleotide sequence ID" value="NZ_CP017755.1"/>
</dbReference>
<evidence type="ECO:0000313" key="11">
    <source>
        <dbReference type="Proteomes" id="UP000177515"/>
    </source>
</evidence>
<dbReference type="Proteomes" id="UP000177515">
    <property type="component" value="Chromosome 2"/>
</dbReference>
<protein>
    <submittedName>
        <fullName evidence="10">Glyoxalase</fullName>
    </submittedName>
</protein>
<evidence type="ECO:0000259" key="9">
    <source>
        <dbReference type="PROSITE" id="PS51819"/>
    </source>
</evidence>
<name>A0ABN4TMK4_9BURK</name>
<dbReference type="Pfam" id="PF00903">
    <property type="entry name" value="Glyoxalase"/>
    <property type="match status" value="1"/>
</dbReference>
<evidence type="ECO:0000256" key="5">
    <source>
        <dbReference type="ARBA" id="ARBA00022964"/>
    </source>
</evidence>
<evidence type="ECO:0000256" key="1">
    <source>
        <dbReference type="ARBA" id="ARBA00001954"/>
    </source>
</evidence>
<comment type="similarity">
    <text evidence="2 8">Belongs to the extradiol ring-cleavage dioxygenase family.</text>
</comment>
<sequence length="299" mass="33171">MSELSSLGYVVFRVSSLSRWEDFAVNVLGLMTGRRAPGALGLRMDEFAQRILLEEGSDDDIAAAGWQFDSEDELRDYVGRLRADGIDVREGSREMAASRQVERVFACDDPNGFVHEFCYGPTYAPISVPFRSALLKGAGFETGRLGMGHILPVARDYAQSLHFYKNVLGLRVSDTIRDAHAVPGATVDATFFHTRTGRHHSLATAFMPFPKRLHHVLLQVQDMDDVGMAYDRCLRAGLTIHAGLGHHPNDQMFSFYVETPSGFGLEYGHGGIVIDGQAWEVKNYSQLSDWGHRPPARPA</sequence>
<dbReference type="CDD" id="cd07237">
    <property type="entry name" value="BphC1-RGP6_C_like"/>
    <property type="match status" value="1"/>
</dbReference>
<evidence type="ECO:0000256" key="6">
    <source>
        <dbReference type="ARBA" id="ARBA00023002"/>
    </source>
</evidence>
<keyword evidence="5 8" id="KW-0223">Dioxygenase</keyword>
<feature type="domain" description="VOC" evidence="9">
    <location>
        <begin position="146"/>
        <end position="270"/>
    </location>
</feature>
<evidence type="ECO:0000256" key="7">
    <source>
        <dbReference type="ARBA" id="ARBA00023004"/>
    </source>
</evidence>
<reference evidence="10 11" key="1">
    <citation type="submission" date="2016-10" db="EMBL/GenBank/DDBJ databases">
        <title>Complete genome sequences of three Cupriavidus strains isolated from various Malaysian environments.</title>
        <authorList>
            <person name="Abdullah A.A.-A."/>
            <person name="Shafie N.A.H."/>
            <person name="Lau N.S."/>
        </authorList>
    </citation>
    <scope>NUCLEOTIDE SEQUENCE [LARGE SCALE GENOMIC DNA]</scope>
    <source>
        <strain evidence="10 11">USMAA1020</strain>
    </source>
</reference>
<dbReference type="InterPro" id="IPR050383">
    <property type="entry name" value="GlyoxalaseI/FosfomycinResist"/>
</dbReference>
<dbReference type="PANTHER" id="PTHR21366">
    <property type="entry name" value="GLYOXALASE FAMILY PROTEIN"/>
    <property type="match status" value="1"/>
</dbReference>
<evidence type="ECO:0000256" key="2">
    <source>
        <dbReference type="ARBA" id="ARBA00008784"/>
    </source>
</evidence>
<dbReference type="InterPro" id="IPR004360">
    <property type="entry name" value="Glyas_Fos-R_dOase_dom"/>
</dbReference>
<organism evidence="10 11">
    <name type="scientific">Cupriavidus malaysiensis</name>
    <dbReference type="NCBI Taxonomy" id="367825"/>
    <lineage>
        <taxon>Bacteria</taxon>
        <taxon>Pseudomonadati</taxon>
        <taxon>Pseudomonadota</taxon>
        <taxon>Betaproteobacteria</taxon>
        <taxon>Burkholderiales</taxon>
        <taxon>Burkholderiaceae</taxon>
        <taxon>Cupriavidus</taxon>
    </lineage>
</organism>
<keyword evidence="11" id="KW-1185">Reference proteome</keyword>
<evidence type="ECO:0000256" key="4">
    <source>
        <dbReference type="ARBA" id="ARBA00022797"/>
    </source>
</evidence>
<dbReference type="CDD" id="cd07252">
    <property type="entry name" value="BphC1-RGP6_N_like"/>
    <property type="match status" value="1"/>
</dbReference>
<evidence type="ECO:0000313" key="10">
    <source>
        <dbReference type="EMBL" id="AOZ08602.1"/>
    </source>
</evidence>
<keyword evidence="6 8" id="KW-0560">Oxidoreductase</keyword>
<keyword evidence="4 8" id="KW-0058">Aromatic hydrocarbons catabolism</keyword>
<keyword evidence="3" id="KW-0479">Metal-binding</keyword>
<keyword evidence="7 8" id="KW-0408">Iron</keyword>
<dbReference type="PROSITE" id="PS51819">
    <property type="entry name" value="VOC"/>
    <property type="match status" value="2"/>
</dbReference>
<dbReference type="PANTHER" id="PTHR21366:SF14">
    <property type="entry name" value="GLYOXALASE DOMAIN-CONTAINING PROTEIN 5"/>
    <property type="match status" value="1"/>
</dbReference>
<dbReference type="InterPro" id="IPR029068">
    <property type="entry name" value="Glyas_Bleomycin-R_OHBP_Dase"/>
</dbReference>
<accession>A0ABN4TMK4</accession>
<evidence type="ECO:0000256" key="8">
    <source>
        <dbReference type="RuleBase" id="RU000683"/>
    </source>
</evidence>
<dbReference type="InterPro" id="IPR037523">
    <property type="entry name" value="VOC_core"/>
</dbReference>
<gene>
    <name evidence="10" type="ORF">BKK80_21915</name>
</gene>
<dbReference type="PROSITE" id="PS00082">
    <property type="entry name" value="EXTRADIOL_DIOXYGENAS"/>
    <property type="match status" value="1"/>
</dbReference>